<proteinExistence type="predicted"/>
<accession>A0A915HXI4</accession>
<organism evidence="1 2">
    <name type="scientific">Romanomermis culicivorax</name>
    <name type="common">Nematode worm</name>
    <dbReference type="NCBI Taxonomy" id="13658"/>
    <lineage>
        <taxon>Eukaryota</taxon>
        <taxon>Metazoa</taxon>
        <taxon>Ecdysozoa</taxon>
        <taxon>Nematoda</taxon>
        <taxon>Enoplea</taxon>
        <taxon>Dorylaimia</taxon>
        <taxon>Mermithida</taxon>
        <taxon>Mermithoidea</taxon>
        <taxon>Mermithidae</taxon>
        <taxon>Romanomermis</taxon>
    </lineage>
</organism>
<dbReference type="Proteomes" id="UP000887565">
    <property type="component" value="Unplaced"/>
</dbReference>
<evidence type="ECO:0000313" key="2">
    <source>
        <dbReference type="WBParaSite" id="nRc.2.0.1.t06530-RA"/>
    </source>
</evidence>
<reference evidence="2" key="1">
    <citation type="submission" date="2022-11" db="UniProtKB">
        <authorList>
            <consortium name="WormBaseParasite"/>
        </authorList>
    </citation>
    <scope>IDENTIFICATION</scope>
</reference>
<dbReference type="AlphaFoldDB" id="A0A915HXI4"/>
<evidence type="ECO:0000313" key="1">
    <source>
        <dbReference type="Proteomes" id="UP000887565"/>
    </source>
</evidence>
<protein>
    <submittedName>
        <fullName evidence="2">Uncharacterized protein</fullName>
    </submittedName>
</protein>
<name>A0A915HXI4_ROMCU</name>
<dbReference type="WBParaSite" id="nRc.2.0.1.t06530-RA">
    <property type="protein sequence ID" value="nRc.2.0.1.t06530-RA"/>
    <property type="gene ID" value="nRc.2.0.1.g06530"/>
</dbReference>
<keyword evidence="1" id="KW-1185">Reference proteome</keyword>
<sequence>MEYLLALNSIFVPNFRMRRPPTAPKMQQKSDKNLNTIRWTLLKIPTAIDLIIDPLRALLTTKLEMIQDQKR</sequence>